<keyword evidence="7" id="KW-1185">Reference proteome</keyword>
<dbReference type="PATRIC" id="fig|187330.3.peg.4239"/>
<name>A0A0N0LZP4_9GAMM</name>
<dbReference type="InterPro" id="IPR015854">
    <property type="entry name" value="ABC_transpr_LolD-like"/>
</dbReference>
<dbReference type="Gene3D" id="3.40.50.300">
    <property type="entry name" value="P-loop containing nucleotide triphosphate hydrolases"/>
    <property type="match status" value="1"/>
</dbReference>
<dbReference type="PANTHER" id="PTHR24220:SF648">
    <property type="entry name" value="ABC TRANSPORTER ATP-BINDING PROTEIN YTRE"/>
    <property type="match status" value="1"/>
</dbReference>
<dbReference type="Proteomes" id="UP000037848">
    <property type="component" value="Unassembled WGS sequence"/>
</dbReference>
<dbReference type="SMART" id="SM00382">
    <property type="entry name" value="AAA"/>
    <property type="match status" value="1"/>
</dbReference>
<dbReference type="RefSeq" id="WP_054205856.1">
    <property type="nucleotide sequence ID" value="NZ_LHPH01000010.1"/>
</dbReference>
<proteinExistence type="inferred from homology"/>
<dbReference type="PANTHER" id="PTHR24220">
    <property type="entry name" value="IMPORT ATP-BINDING PROTEIN"/>
    <property type="match status" value="1"/>
</dbReference>
<feature type="domain" description="ABC transporter" evidence="5">
    <location>
        <begin position="5"/>
        <end position="229"/>
    </location>
</feature>
<dbReference type="PROSITE" id="PS50893">
    <property type="entry name" value="ABC_TRANSPORTER_2"/>
    <property type="match status" value="1"/>
</dbReference>
<organism evidence="6 7">
    <name type="scientific">Pseudoalteromonas porphyrae</name>
    <dbReference type="NCBI Taxonomy" id="187330"/>
    <lineage>
        <taxon>Bacteria</taxon>
        <taxon>Pseudomonadati</taxon>
        <taxon>Pseudomonadota</taxon>
        <taxon>Gammaproteobacteria</taxon>
        <taxon>Alteromonadales</taxon>
        <taxon>Pseudoalteromonadaceae</taxon>
        <taxon>Pseudoalteromonas</taxon>
    </lineage>
</organism>
<dbReference type="STRING" id="187330.AMS58_15035"/>
<dbReference type="SUPFAM" id="SSF52540">
    <property type="entry name" value="P-loop containing nucleoside triphosphate hydrolases"/>
    <property type="match status" value="1"/>
</dbReference>
<dbReference type="Pfam" id="PF00005">
    <property type="entry name" value="ABC_tran"/>
    <property type="match status" value="1"/>
</dbReference>
<sequence length="230" mass="25066">MTALVTINNINKVYSKGQVKTHALQDVSLTINKGEFIAISGASGCGKSTLLSILGLLDTPTDGHYQLANIDTHSLKVDQRSSVRNKHIGYVFQSFNLIDSLTVFENVALPLEHRGTSSKEIKTAVEKQLAAVNMSARLDHKPNQLSGGQQQRVAIARALVGNPDLLLVDEPTGNLDSQNGDAVMQLLLDLNKQGATVVMVTHDERYSQMAQRQIRLFDGKVLVEHQEAVA</sequence>
<evidence type="ECO:0000259" key="5">
    <source>
        <dbReference type="PROSITE" id="PS50893"/>
    </source>
</evidence>
<gene>
    <name evidence="6" type="ORF">ADS77_10615</name>
</gene>
<evidence type="ECO:0000313" key="6">
    <source>
        <dbReference type="EMBL" id="KPH63128.1"/>
    </source>
</evidence>
<comment type="caution">
    <text evidence="6">The sequence shown here is derived from an EMBL/GenBank/DDBJ whole genome shotgun (WGS) entry which is preliminary data.</text>
</comment>
<evidence type="ECO:0000256" key="2">
    <source>
        <dbReference type="ARBA" id="ARBA00022741"/>
    </source>
</evidence>
<dbReference type="GO" id="GO:0016887">
    <property type="term" value="F:ATP hydrolysis activity"/>
    <property type="evidence" value="ECO:0007669"/>
    <property type="project" value="InterPro"/>
</dbReference>
<evidence type="ECO:0000256" key="1">
    <source>
        <dbReference type="ARBA" id="ARBA00022448"/>
    </source>
</evidence>
<keyword evidence="2" id="KW-0547">Nucleotide-binding</keyword>
<dbReference type="PROSITE" id="PS00211">
    <property type="entry name" value="ABC_TRANSPORTER_1"/>
    <property type="match status" value="1"/>
</dbReference>
<evidence type="ECO:0000256" key="4">
    <source>
        <dbReference type="ARBA" id="ARBA00038388"/>
    </source>
</evidence>
<dbReference type="InterPro" id="IPR003593">
    <property type="entry name" value="AAA+_ATPase"/>
</dbReference>
<evidence type="ECO:0000313" key="7">
    <source>
        <dbReference type="Proteomes" id="UP000037848"/>
    </source>
</evidence>
<dbReference type="InterPro" id="IPR017871">
    <property type="entry name" value="ABC_transporter-like_CS"/>
</dbReference>
<dbReference type="InterPro" id="IPR017911">
    <property type="entry name" value="MacB-like_ATP-bd"/>
</dbReference>
<dbReference type="AlphaFoldDB" id="A0A0N0LZP4"/>
<dbReference type="GO" id="GO:0022857">
    <property type="term" value="F:transmembrane transporter activity"/>
    <property type="evidence" value="ECO:0007669"/>
    <property type="project" value="TreeGrafter"/>
</dbReference>
<dbReference type="OrthoDB" id="6224429at2"/>
<dbReference type="CDD" id="cd03255">
    <property type="entry name" value="ABC_MJ0796_LolCDE_FtsE"/>
    <property type="match status" value="1"/>
</dbReference>
<evidence type="ECO:0000256" key="3">
    <source>
        <dbReference type="ARBA" id="ARBA00022840"/>
    </source>
</evidence>
<dbReference type="GO" id="GO:0005886">
    <property type="term" value="C:plasma membrane"/>
    <property type="evidence" value="ECO:0007669"/>
    <property type="project" value="TreeGrafter"/>
</dbReference>
<protein>
    <submittedName>
        <fullName evidence="6">ABC transporter ATP-binding protein</fullName>
    </submittedName>
</protein>
<keyword evidence="3 6" id="KW-0067">ATP-binding</keyword>
<reference evidence="6 7" key="1">
    <citation type="submission" date="2015-08" db="EMBL/GenBank/DDBJ databases">
        <title>Draft Genome Sequence of Pseudoalteromonas porphyrae UCD-SED14.</title>
        <authorList>
            <person name="Coil D.A."/>
            <person name="Jospin G."/>
            <person name="Lee R.D."/>
            <person name="Eisen J.A."/>
        </authorList>
    </citation>
    <scope>NUCLEOTIDE SEQUENCE [LARGE SCALE GENOMIC DNA]</scope>
    <source>
        <strain evidence="6 7">UCD-SED14</strain>
    </source>
</reference>
<keyword evidence="1" id="KW-0813">Transport</keyword>
<dbReference type="GO" id="GO:1902495">
    <property type="term" value="C:transmembrane transporter complex"/>
    <property type="evidence" value="ECO:0007669"/>
    <property type="project" value="UniProtKB-ARBA"/>
</dbReference>
<comment type="similarity">
    <text evidence="4">Belongs to the ABC transporter superfamily. Macrolide exporter (TC 3.A.1.122) family.</text>
</comment>
<dbReference type="InterPro" id="IPR027417">
    <property type="entry name" value="P-loop_NTPase"/>
</dbReference>
<dbReference type="FunFam" id="3.40.50.300:FF:000032">
    <property type="entry name" value="Export ABC transporter ATP-binding protein"/>
    <property type="match status" value="1"/>
</dbReference>
<accession>A0A0N0LZP4</accession>
<dbReference type="EMBL" id="LHPH01000010">
    <property type="protein sequence ID" value="KPH63128.1"/>
    <property type="molecule type" value="Genomic_DNA"/>
</dbReference>
<dbReference type="InterPro" id="IPR003439">
    <property type="entry name" value="ABC_transporter-like_ATP-bd"/>
</dbReference>
<dbReference type="GO" id="GO:0005524">
    <property type="term" value="F:ATP binding"/>
    <property type="evidence" value="ECO:0007669"/>
    <property type="project" value="UniProtKB-KW"/>
</dbReference>